<evidence type="ECO:0000256" key="1">
    <source>
        <dbReference type="ARBA" id="ARBA00022737"/>
    </source>
</evidence>
<keyword evidence="2 3" id="KW-0040">ANK repeat</keyword>
<dbReference type="AlphaFoldDB" id="A0A7M5UJ07"/>
<accession>A0A7M5UJ07</accession>
<dbReference type="InterPro" id="IPR036770">
    <property type="entry name" value="Ankyrin_rpt-contain_sf"/>
</dbReference>
<name>A0A7M5UJ07_9CNID</name>
<dbReference type="Pfam" id="PF00023">
    <property type="entry name" value="Ank"/>
    <property type="match status" value="1"/>
</dbReference>
<evidence type="ECO:0000313" key="5">
    <source>
        <dbReference type="Proteomes" id="UP000594262"/>
    </source>
</evidence>
<protein>
    <submittedName>
        <fullName evidence="4">Uncharacterized protein</fullName>
    </submittedName>
</protein>
<feature type="repeat" description="ANK" evidence="3">
    <location>
        <begin position="253"/>
        <end position="285"/>
    </location>
</feature>
<dbReference type="PROSITE" id="PS50088">
    <property type="entry name" value="ANK_REPEAT"/>
    <property type="match status" value="5"/>
</dbReference>
<feature type="repeat" description="ANK" evidence="3">
    <location>
        <begin position="220"/>
        <end position="252"/>
    </location>
</feature>
<dbReference type="SUPFAM" id="SSF48403">
    <property type="entry name" value="Ankyrin repeat"/>
    <property type="match status" value="1"/>
</dbReference>
<dbReference type="SMART" id="SM00248">
    <property type="entry name" value="ANK"/>
    <property type="match status" value="7"/>
</dbReference>
<proteinExistence type="predicted"/>
<dbReference type="GeneID" id="136802983"/>
<dbReference type="PROSITE" id="PS50297">
    <property type="entry name" value="ANK_REP_REGION"/>
    <property type="match status" value="2"/>
</dbReference>
<sequence>MPFGKKPRKYSIEGKDEDLIRNDLYEACRTGKTEWLNVILGQPEDMFDLNEITEDEKGQQGLSASHLAARHNQAECLEILLEHGAYVDIEDRFGFRPIHDTALYGYDDCLKLLLSHGASTGGANGSEVQHVTPLHYAMQQNHKECIKILKGSSSMVQNNDEMAWDMASKRGNVSMISLAAQEALINKSISNWLKNSALTGHTNYLDKIKTAINRKFGSREALNTIITASQHGQTDYIRKLIEQGVDVNSTNKEGNTPLHFASRYGHEDTIKLLVDSGADLDKLNQEKYSAFHIAIRQGCMDGITKLLECGQNVNQRGGIQEETPLHMCLTLGVEDEVMKEILKNNPDLTLRNKDGKLPTETKCEFVELTNLVLEHARN</sequence>
<dbReference type="PANTHER" id="PTHR24198">
    <property type="entry name" value="ANKYRIN REPEAT AND PROTEIN KINASE DOMAIN-CONTAINING PROTEIN"/>
    <property type="match status" value="1"/>
</dbReference>
<evidence type="ECO:0000256" key="3">
    <source>
        <dbReference type="PROSITE-ProRule" id="PRU00023"/>
    </source>
</evidence>
<feature type="repeat" description="ANK" evidence="3">
    <location>
        <begin position="93"/>
        <end position="125"/>
    </location>
</feature>
<dbReference type="OrthoDB" id="194358at2759"/>
<feature type="repeat" description="ANK" evidence="3">
    <location>
        <begin position="320"/>
        <end position="353"/>
    </location>
</feature>
<organism evidence="4 5">
    <name type="scientific">Clytia hemisphaerica</name>
    <dbReference type="NCBI Taxonomy" id="252671"/>
    <lineage>
        <taxon>Eukaryota</taxon>
        <taxon>Metazoa</taxon>
        <taxon>Cnidaria</taxon>
        <taxon>Hydrozoa</taxon>
        <taxon>Hydroidolina</taxon>
        <taxon>Leptothecata</taxon>
        <taxon>Obeliida</taxon>
        <taxon>Clytiidae</taxon>
        <taxon>Clytia</taxon>
    </lineage>
</organism>
<feature type="repeat" description="ANK" evidence="3">
    <location>
        <begin position="60"/>
        <end position="92"/>
    </location>
</feature>
<dbReference type="EnsemblMetazoa" id="CLYHEMT011006.1">
    <property type="protein sequence ID" value="CLYHEMP011006.1"/>
    <property type="gene ID" value="CLYHEMG011006"/>
</dbReference>
<dbReference type="Gene3D" id="1.25.40.20">
    <property type="entry name" value="Ankyrin repeat-containing domain"/>
    <property type="match status" value="2"/>
</dbReference>
<dbReference type="Pfam" id="PF12796">
    <property type="entry name" value="Ank_2"/>
    <property type="match status" value="2"/>
</dbReference>
<dbReference type="PANTHER" id="PTHR24198:SF165">
    <property type="entry name" value="ANKYRIN REPEAT-CONTAINING PROTEIN-RELATED"/>
    <property type="match status" value="1"/>
</dbReference>
<dbReference type="RefSeq" id="XP_066915813.1">
    <property type="nucleotide sequence ID" value="XM_067059712.1"/>
</dbReference>
<keyword evidence="1" id="KW-0677">Repeat</keyword>
<evidence type="ECO:0000313" key="4">
    <source>
        <dbReference type="EnsemblMetazoa" id="CLYHEMP011006.1"/>
    </source>
</evidence>
<dbReference type="Proteomes" id="UP000594262">
    <property type="component" value="Unplaced"/>
</dbReference>
<reference evidence="4" key="1">
    <citation type="submission" date="2021-01" db="UniProtKB">
        <authorList>
            <consortium name="EnsemblMetazoa"/>
        </authorList>
    </citation>
    <scope>IDENTIFICATION</scope>
</reference>
<evidence type="ECO:0000256" key="2">
    <source>
        <dbReference type="ARBA" id="ARBA00023043"/>
    </source>
</evidence>
<keyword evidence="5" id="KW-1185">Reference proteome</keyword>
<dbReference type="InterPro" id="IPR002110">
    <property type="entry name" value="Ankyrin_rpt"/>
</dbReference>